<feature type="transmembrane region" description="Helical" evidence="1">
    <location>
        <begin position="59"/>
        <end position="83"/>
    </location>
</feature>
<dbReference type="Proteomes" id="UP000593910">
    <property type="component" value="Chromosome"/>
</dbReference>
<proteinExistence type="predicted"/>
<protein>
    <submittedName>
        <fullName evidence="3">DUF4190 domain-containing protein</fullName>
    </submittedName>
</protein>
<reference evidence="3 4" key="1">
    <citation type="submission" date="2019-06" db="EMBL/GenBank/DDBJ databases">
        <title>Sulfurimonas gotlandica sp. nov., a chemoautotrophic and psychrotolerant epsilonproteobacterium isolated from a pelagic redoxcline, and an emended description of the genus Sulfurimonas.</title>
        <authorList>
            <person name="Wang S."/>
            <person name="Jiang L."/>
            <person name="Shao Z."/>
        </authorList>
    </citation>
    <scope>NUCLEOTIDE SEQUENCE [LARGE SCALE GENOMIC DNA]</scope>
    <source>
        <strain evidence="3 4">B2</strain>
    </source>
</reference>
<dbReference type="Pfam" id="PF13828">
    <property type="entry name" value="DUF4190"/>
    <property type="match status" value="1"/>
</dbReference>
<feature type="domain" description="DUF4190" evidence="2">
    <location>
        <begin position="16"/>
        <end position="76"/>
    </location>
</feature>
<keyword evidence="4" id="KW-1185">Reference proteome</keyword>
<feature type="transmembrane region" description="Helical" evidence="1">
    <location>
        <begin position="16"/>
        <end position="39"/>
    </location>
</feature>
<dbReference type="RefSeq" id="WP_193113333.1">
    <property type="nucleotide sequence ID" value="NZ_CP041165.1"/>
</dbReference>
<evidence type="ECO:0000313" key="4">
    <source>
        <dbReference type="Proteomes" id="UP000593910"/>
    </source>
</evidence>
<keyword evidence="1" id="KW-0472">Membrane</keyword>
<evidence type="ECO:0000313" key="3">
    <source>
        <dbReference type="EMBL" id="QOP42013.1"/>
    </source>
</evidence>
<keyword evidence="1" id="KW-0812">Transmembrane</keyword>
<dbReference type="KEGG" id="smax:FJR03_09800"/>
<sequence>MEQTNQNVVVVQTSGMAIASMILGIVGLFFFGSLLAVIFGHIARSKIKHSNGTLSGDGLALTGLITGYIGLIFTILILLAVALPKFAQVKHEAEMAQQLQKSKSMSSPSESEY</sequence>
<gene>
    <name evidence="3" type="ORF">FJR03_09800</name>
</gene>
<evidence type="ECO:0000256" key="1">
    <source>
        <dbReference type="SAM" id="Phobius"/>
    </source>
</evidence>
<organism evidence="3 4">
    <name type="scientific">Sulfurimonas marina</name>
    <dbReference type="NCBI Taxonomy" id="2590551"/>
    <lineage>
        <taxon>Bacteria</taxon>
        <taxon>Pseudomonadati</taxon>
        <taxon>Campylobacterota</taxon>
        <taxon>Epsilonproteobacteria</taxon>
        <taxon>Campylobacterales</taxon>
        <taxon>Sulfurimonadaceae</taxon>
        <taxon>Sulfurimonas</taxon>
    </lineage>
</organism>
<evidence type="ECO:0000259" key="2">
    <source>
        <dbReference type="Pfam" id="PF13828"/>
    </source>
</evidence>
<name>A0A7M1AX30_9BACT</name>
<dbReference type="InterPro" id="IPR025241">
    <property type="entry name" value="DUF4190"/>
</dbReference>
<dbReference type="EMBL" id="CP041165">
    <property type="protein sequence ID" value="QOP42013.1"/>
    <property type="molecule type" value="Genomic_DNA"/>
</dbReference>
<dbReference type="AlphaFoldDB" id="A0A7M1AX30"/>
<accession>A0A7M1AX30</accession>
<keyword evidence="1" id="KW-1133">Transmembrane helix</keyword>